<gene>
    <name evidence="2" type="ORF">PFISCL1PPCAC_2296</name>
</gene>
<keyword evidence="3" id="KW-1185">Reference proteome</keyword>
<evidence type="ECO:0008006" key="4">
    <source>
        <dbReference type="Google" id="ProtNLM"/>
    </source>
</evidence>
<dbReference type="EMBL" id="BTSY01000001">
    <property type="protein sequence ID" value="GMT10999.1"/>
    <property type="molecule type" value="Genomic_DNA"/>
</dbReference>
<reference evidence="2" key="1">
    <citation type="submission" date="2023-10" db="EMBL/GenBank/DDBJ databases">
        <title>Genome assembly of Pristionchus species.</title>
        <authorList>
            <person name="Yoshida K."/>
            <person name="Sommer R.J."/>
        </authorList>
    </citation>
    <scope>NUCLEOTIDE SEQUENCE</scope>
    <source>
        <strain evidence="2">RS5133</strain>
    </source>
</reference>
<evidence type="ECO:0000313" key="3">
    <source>
        <dbReference type="Proteomes" id="UP001432322"/>
    </source>
</evidence>
<keyword evidence="1" id="KW-1133">Transmembrane helix</keyword>
<feature type="transmembrane region" description="Helical" evidence="1">
    <location>
        <begin position="12"/>
        <end position="29"/>
    </location>
</feature>
<sequence>HTPPSMFSRKICLLNLLFGCFLLSLFYGLSQPLPIFPFRVRIFTGPLRSLGSTVASIQYALWFSDMTFIGNGCSIASLSHYLDLTNGSQNRIFRYLRRISLTKRILLFKYIHFQNFIVSMATVALIYIDFDVSQIIYDFYQPNFSTYQIKCQSNKIKPSISPRTWEILHHTSRLFLAIAIQPLFSFFIP</sequence>
<accession>A0AAV5UV39</accession>
<protein>
    <recommendedName>
        <fullName evidence="4">G protein-coupled receptor</fullName>
    </recommendedName>
</protein>
<name>A0AAV5UV39_9BILA</name>
<proteinExistence type="predicted"/>
<feature type="non-terminal residue" evidence="2">
    <location>
        <position position="1"/>
    </location>
</feature>
<comment type="caution">
    <text evidence="2">The sequence shown here is derived from an EMBL/GenBank/DDBJ whole genome shotgun (WGS) entry which is preliminary data.</text>
</comment>
<dbReference type="AlphaFoldDB" id="A0AAV5UV39"/>
<dbReference type="Proteomes" id="UP001432322">
    <property type="component" value="Unassembled WGS sequence"/>
</dbReference>
<evidence type="ECO:0000313" key="2">
    <source>
        <dbReference type="EMBL" id="GMT10999.1"/>
    </source>
</evidence>
<feature type="non-terminal residue" evidence="2">
    <location>
        <position position="189"/>
    </location>
</feature>
<organism evidence="2 3">
    <name type="scientific">Pristionchus fissidentatus</name>
    <dbReference type="NCBI Taxonomy" id="1538716"/>
    <lineage>
        <taxon>Eukaryota</taxon>
        <taxon>Metazoa</taxon>
        <taxon>Ecdysozoa</taxon>
        <taxon>Nematoda</taxon>
        <taxon>Chromadorea</taxon>
        <taxon>Rhabditida</taxon>
        <taxon>Rhabditina</taxon>
        <taxon>Diplogasteromorpha</taxon>
        <taxon>Diplogasteroidea</taxon>
        <taxon>Neodiplogasteridae</taxon>
        <taxon>Pristionchus</taxon>
    </lineage>
</organism>
<feature type="transmembrane region" description="Helical" evidence="1">
    <location>
        <begin position="105"/>
        <end position="128"/>
    </location>
</feature>
<feature type="transmembrane region" description="Helical" evidence="1">
    <location>
        <begin position="59"/>
        <end position="84"/>
    </location>
</feature>
<keyword evidence="1" id="KW-0812">Transmembrane</keyword>
<keyword evidence="1" id="KW-0472">Membrane</keyword>
<evidence type="ECO:0000256" key="1">
    <source>
        <dbReference type="SAM" id="Phobius"/>
    </source>
</evidence>